<keyword evidence="9 11" id="KW-0472">Membrane</keyword>
<evidence type="ECO:0000256" key="3">
    <source>
        <dbReference type="ARBA" id="ARBA00022475"/>
    </source>
</evidence>
<dbReference type="InterPro" id="IPR003439">
    <property type="entry name" value="ABC_transporter-like_ATP-bd"/>
</dbReference>
<dbReference type="Proteomes" id="UP000007517">
    <property type="component" value="Chromosome"/>
</dbReference>
<dbReference type="InterPro" id="IPR036640">
    <property type="entry name" value="ABC1_TM_sf"/>
</dbReference>
<evidence type="ECO:0000256" key="8">
    <source>
        <dbReference type="ARBA" id="ARBA00022989"/>
    </source>
</evidence>
<keyword evidence="3" id="KW-1003">Cell membrane</keyword>
<keyword evidence="5 11" id="KW-0812">Transmembrane</keyword>
<evidence type="ECO:0000259" key="13">
    <source>
        <dbReference type="PROSITE" id="PS50929"/>
    </source>
</evidence>
<accession>H6RMZ1</accession>
<keyword evidence="15" id="KW-1185">Reference proteome</keyword>
<dbReference type="Gene3D" id="1.20.1560.10">
    <property type="entry name" value="ABC transporter type 1, transmembrane domain"/>
    <property type="match status" value="1"/>
</dbReference>
<dbReference type="InterPro" id="IPR017871">
    <property type="entry name" value="ABC_transporter-like_CS"/>
</dbReference>
<comment type="similarity">
    <text evidence="10">Belongs to the ABC transporter superfamily. Siderophore-Fe(3+) uptake transporter (SIUT) (TC 3.A.1.21) family.</text>
</comment>
<feature type="domain" description="ABC transmembrane type-1" evidence="13">
    <location>
        <begin position="36"/>
        <end position="324"/>
    </location>
</feature>
<sequence>MRGEPTVGRTAELRRVAGLLGGAVRLAWRADRVTFIAAAGWTVVGAVSLAALVLVGKWVLDGILAAPQGGASAARLAPALAALAVVTALAGAATAFQQQHQRLMNEQTSQTVWRQVLGVTSRVGLEAFESPSFFDRLQRIQDNAVTQPAAVATGLFGLIGGGVGTILLLAALLTLDPLLVPVLLLAGVPSVLLSRKASRTEFEFTTRAMPIYRRRTYLRRVLTGRQEAKEVRAFGVEAALRHRHEQASAQFLSMFRDQARRRQRYAAAVVGTTSLALVLTLALLVWLIAVGRVGLAEAGAAALGVRLVSSRLEQLFKAVGTLIESSTFLADLADFLDSPGQAAQGDEPSGAPLLQDVVLEDVHYTYPETATPALRGVDLTIRRGQVVALVGENGSGKTTVAKIVACLYPPTQGTMRWDGRDIGEMEPARIRRSVAVIFQDFVRYQLTARENIDLSGPDEQSDQPRVEVAAHRAGAAPFIERLPEGYDTLLGKEFAGGVDLSVGQWQRVALARALFRDAPLVVLDEPTAALDPRAEHALFEDVRALLGGRTALLVSHRFSSVRSADMIYVLQDGRVVEQGTHDALMAEAGLYAELFTLQARAYL</sequence>
<keyword evidence="4" id="KW-0997">Cell inner membrane</keyword>
<dbReference type="AlphaFoldDB" id="H6RMZ1"/>
<evidence type="ECO:0000313" key="15">
    <source>
        <dbReference type="Proteomes" id="UP000007517"/>
    </source>
</evidence>
<dbReference type="InterPro" id="IPR003593">
    <property type="entry name" value="AAA+_ATPase"/>
</dbReference>
<proteinExistence type="inferred from homology"/>
<dbReference type="FunFam" id="3.40.50.300:FF:000221">
    <property type="entry name" value="Multidrug ABC transporter ATP-binding protein"/>
    <property type="match status" value="1"/>
</dbReference>
<keyword evidence="14" id="KW-0378">Hydrolase</keyword>
<dbReference type="PANTHER" id="PTHR43394:SF1">
    <property type="entry name" value="ATP-BINDING CASSETTE SUB-FAMILY B MEMBER 10, MITOCHONDRIAL"/>
    <property type="match status" value="1"/>
</dbReference>
<dbReference type="EC" id="3.6.3.-" evidence="14"/>
<evidence type="ECO:0000256" key="7">
    <source>
        <dbReference type="ARBA" id="ARBA00022840"/>
    </source>
</evidence>
<dbReference type="Gene3D" id="3.40.50.300">
    <property type="entry name" value="P-loop containing nucleotide triphosphate hydrolases"/>
    <property type="match status" value="1"/>
</dbReference>
<dbReference type="RefSeq" id="WP_014374261.1">
    <property type="nucleotide sequence ID" value="NC_016943.1"/>
</dbReference>
<gene>
    <name evidence="14" type="ordered locus">BLASA_0367</name>
</gene>
<dbReference type="InterPro" id="IPR039421">
    <property type="entry name" value="Type_1_exporter"/>
</dbReference>
<evidence type="ECO:0000256" key="4">
    <source>
        <dbReference type="ARBA" id="ARBA00022519"/>
    </source>
</evidence>
<dbReference type="KEGG" id="bsd:BLASA_0367"/>
<name>H6RMZ1_BLASD</name>
<evidence type="ECO:0000256" key="6">
    <source>
        <dbReference type="ARBA" id="ARBA00022741"/>
    </source>
</evidence>
<dbReference type="GO" id="GO:0015421">
    <property type="term" value="F:ABC-type oligopeptide transporter activity"/>
    <property type="evidence" value="ECO:0007669"/>
    <property type="project" value="TreeGrafter"/>
</dbReference>
<dbReference type="InterPro" id="IPR011527">
    <property type="entry name" value="ABC1_TM_dom"/>
</dbReference>
<evidence type="ECO:0000313" key="14">
    <source>
        <dbReference type="EMBL" id="CCG01344.1"/>
    </source>
</evidence>
<feature type="transmembrane region" description="Helical" evidence="11">
    <location>
        <begin position="178"/>
        <end position="194"/>
    </location>
</feature>
<dbReference type="SUPFAM" id="SSF90123">
    <property type="entry name" value="ABC transporter transmembrane region"/>
    <property type="match status" value="1"/>
</dbReference>
<keyword evidence="7" id="KW-0067">ATP-binding</keyword>
<dbReference type="Pfam" id="PF00005">
    <property type="entry name" value="ABC_tran"/>
    <property type="match status" value="1"/>
</dbReference>
<dbReference type="GO" id="GO:0005886">
    <property type="term" value="C:plasma membrane"/>
    <property type="evidence" value="ECO:0007669"/>
    <property type="project" value="UniProtKB-SubCell"/>
</dbReference>
<feature type="transmembrane region" description="Helical" evidence="11">
    <location>
        <begin position="35"/>
        <end position="56"/>
    </location>
</feature>
<feature type="transmembrane region" description="Helical" evidence="11">
    <location>
        <begin position="149"/>
        <end position="172"/>
    </location>
</feature>
<dbReference type="PROSITE" id="PS00211">
    <property type="entry name" value="ABC_TRANSPORTER_1"/>
    <property type="match status" value="1"/>
</dbReference>
<dbReference type="SMART" id="SM00382">
    <property type="entry name" value="AAA"/>
    <property type="match status" value="1"/>
</dbReference>
<feature type="transmembrane region" description="Helical" evidence="11">
    <location>
        <begin position="265"/>
        <end position="289"/>
    </location>
</feature>
<evidence type="ECO:0000256" key="9">
    <source>
        <dbReference type="ARBA" id="ARBA00023136"/>
    </source>
</evidence>
<feature type="transmembrane region" description="Helical" evidence="11">
    <location>
        <begin position="76"/>
        <end position="96"/>
    </location>
</feature>
<protein>
    <submittedName>
        <fullName evidence="14">Putative ABC-type multidrug transport system, ATPase and permease component</fullName>
        <ecNumber evidence="14">3.6.3.-</ecNumber>
    </submittedName>
</protein>
<dbReference type="eggNOG" id="COG1132">
    <property type="taxonomic scope" value="Bacteria"/>
</dbReference>
<reference evidence="15" key="2">
    <citation type="submission" date="2012-02" db="EMBL/GenBank/DDBJ databases">
        <title>Complete genome sequence of Blastococcus saxobsidens strain DD2.</title>
        <authorList>
            <person name="Genoscope."/>
        </authorList>
    </citation>
    <scope>NUCLEOTIDE SEQUENCE [LARGE SCALE GENOMIC DNA]</scope>
    <source>
        <strain evidence="15">DD2</strain>
    </source>
</reference>
<keyword evidence="8 11" id="KW-1133">Transmembrane helix</keyword>
<evidence type="ECO:0000259" key="12">
    <source>
        <dbReference type="PROSITE" id="PS50893"/>
    </source>
</evidence>
<dbReference type="HOGENOM" id="CLU_000604_84_3_11"/>
<evidence type="ECO:0000256" key="5">
    <source>
        <dbReference type="ARBA" id="ARBA00022692"/>
    </source>
</evidence>
<evidence type="ECO:0000256" key="11">
    <source>
        <dbReference type="SAM" id="Phobius"/>
    </source>
</evidence>
<dbReference type="InterPro" id="IPR027417">
    <property type="entry name" value="P-loop_NTPase"/>
</dbReference>
<evidence type="ECO:0000256" key="10">
    <source>
        <dbReference type="ARBA" id="ARBA00023455"/>
    </source>
</evidence>
<dbReference type="EMBL" id="FO117623">
    <property type="protein sequence ID" value="CCG01344.1"/>
    <property type="molecule type" value="Genomic_DNA"/>
</dbReference>
<dbReference type="GO" id="GO:0005524">
    <property type="term" value="F:ATP binding"/>
    <property type="evidence" value="ECO:0007669"/>
    <property type="project" value="UniProtKB-KW"/>
</dbReference>
<comment type="subcellular location">
    <subcellularLocation>
        <location evidence="1">Cell inner membrane</location>
        <topology evidence="1">Multi-pass membrane protein</topology>
    </subcellularLocation>
</comment>
<keyword evidence="2" id="KW-0813">Transport</keyword>
<feature type="domain" description="ABC transporter" evidence="12">
    <location>
        <begin position="357"/>
        <end position="597"/>
    </location>
</feature>
<dbReference type="PANTHER" id="PTHR43394">
    <property type="entry name" value="ATP-DEPENDENT PERMEASE MDL1, MITOCHONDRIAL"/>
    <property type="match status" value="1"/>
</dbReference>
<dbReference type="STRING" id="1146883.BLASA_0367"/>
<dbReference type="SUPFAM" id="SSF52540">
    <property type="entry name" value="P-loop containing nucleoside triphosphate hydrolases"/>
    <property type="match status" value="1"/>
</dbReference>
<reference evidence="14 15" key="1">
    <citation type="journal article" date="2012" name="J. Bacteriol.">
        <title>Genome Sequence of Blastococcus saxobsidens DD2, a Stone-Inhabiting Bacterium.</title>
        <authorList>
            <person name="Chouaia B."/>
            <person name="Crotti E."/>
            <person name="Brusetti L."/>
            <person name="Daffonchio D."/>
            <person name="Essoussi I."/>
            <person name="Nouioui I."/>
            <person name="Sbissi I."/>
            <person name="Ghodhbane-Gtari F."/>
            <person name="Gtari M."/>
            <person name="Vacherie B."/>
            <person name="Barbe V."/>
            <person name="Medigue C."/>
            <person name="Gury J."/>
            <person name="Pujic P."/>
            <person name="Normand P."/>
        </authorList>
    </citation>
    <scope>NUCLEOTIDE SEQUENCE [LARGE SCALE GENOMIC DNA]</scope>
    <source>
        <strain evidence="14 15">DD2</strain>
    </source>
</reference>
<evidence type="ECO:0000256" key="2">
    <source>
        <dbReference type="ARBA" id="ARBA00022448"/>
    </source>
</evidence>
<organism evidence="14 15">
    <name type="scientific">Blastococcus saxobsidens (strain DD2)</name>
    <dbReference type="NCBI Taxonomy" id="1146883"/>
    <lineage>
        <taxon>Bacteria</taxon>
        <taxon>Bacillati</taxon>
        <taxon>Actinomycetota</taxon>
        <taxon>Actinomycetes</taxon>
        <taxon>Geodermatophilales</taxon>
        <taxon>Geodermatophilaceae</taxon>
        <taxon>Blastococcus</taxon>
    </lineage>
</organism>
<dbReference type="PROSITE" id="PS50893">
    <property type="entry name" value="ABC_TRANSPORTER_2"/>
    <property type="match status" value="1"/>
</dbReference>
<evidence type="ECO:0000256" key="1">
    <source>
        <dbReference type="ARBA" id="ARBA00004429"/>
    </source>
</evidence>
<dbReference type="GO" id="GO:0016887">
    <property type="term" value="F:ATP hydrolysis activity"/>
    <property type="evidence" value="ECO:0007669"/>
    <property type="project" value="InterPro"/>
</dbReference>
<dbReference type="PROSITE" id="PS50929">
    <property type="entry name" value="ABC_TM1F"/>
    <property type="match status" value="1"/>
</dbReference>
<keyword evidence="6" id="KW-0547">Nucleotide-binding</keyword>